<evidence type="ECO:0000313" key="2">
    <source>
        <dbReference type="Proteomes" id="UP000002969"/>
    </source>
</evidence>
<name>A0ABN0AV31_CHRGE</name>
<proteinExistence type="predicted"/>
<protein>
    <submittedName>
        <fullName evidence="1">Uncharacterized protein</fullName>
    </submittedName>
</protein>
<evidence type="ECO:0000313" key="1">
    <source>
        <dbReference type="EMBL" id="EFK36968.1"/>
    </source>
</evidence>
<dbReference type="Proteomes" id="UP000002969">
    <property type="component" value="Unassembled WGS sequence"/>
</dbReference>
<gene>
    <name evidence="1" type="ORF">HMPREF0204_11525</name>
</gene>
<accession>A0ABN0AV31</accession>
<keyword evidence="2" id="KW-1185">Reference proteome</keyword>
<reference evidence="1" key="1">
    <citation type="submission" date="2010-06" db="EMBL/GenBank/DDBJ databases">
        <authorList>
            <person name="Muzny D."/>
            <person name="Qin X."/>
            <person name="Buhay C."/>
            <person name="Dugan-Rocha S."/>
            <person name="Ding Y."/>
            <person name="Chen G."/>
            <person name="Hawes A."/>
            <person name="Holder M."/>
            <person name="Jhangiani S."/>
            <person name="Johnson A."/>
            <person name="Khan Z."/>
            <person name="Li Z."/>
            <person name="Liu W."/>
            <person name="Liu X."/>
            <person name="Perez L."/>
            <person name="Shen H."/>
            <person name="Wang Q."/>
            <person name="Watt J."/>
            <person name="Xi L."/>
            <person name="Xin Y."/>
            <person name="Zhou J."/>
            <person name="Deng J."/>
            <person name="Jiang H."/>
            <person name="Liu Y."/>
            <person name="Qu J."/>
            <person name="Song X.-Z."/>
            <person name="Zhang L."/>
            <person name="Villasana D."/>
            <person name="Johnson A."/>
            <person name="Liu J."/>
            <person name="Liyanage D."/>
            <person name="Lorensuhewa L."/>
            <person name="Robinson T."/>
            <person name="Song A."/>
            <person name="Song B.-B."/>
            <person name="Dinh H."/>
            <person name="Thornton R."/>
            <person name="Coyle M."/>
            <person name="Francisco L."/>
            <person name="Jackson L."/>
            <person name="Javaid M."/>
            <person name="Korchina V."/>
            <person name="Kovar C."/>
            <person name="Mata R."/>
            <person name="Mathew T."/>
            <person name="Ngo R."/>
            <person name="Nguyen L."/>
            <person name="Nguyen N."/>
            <person name="Okwuonu G."/>
            <person name="Ongeri F."/>
            <person name="Pham C."/>
            <person name="Simmons D."/>
            <person name="Wilczek-Boney K."/>
            <person name="Hale W."/>
            <person name="Jakkamsetti A."/>
            <person name="Pham P."/>
            <person name="Ruth R."/>
            <person name="San Lucas F."/>
            <person name="Warren J."/>
            <person name="Zhang J."/>
            <person name="Zhao Z."/>
            <person name="Zhou C."/>
            <person name="Zhu D."/>
            <person name="Lee S."/>
            <person name="Bess C."/>
            <person name="Blankenburg K."/>
            <person name="Forbes L."/>
            <person name="Fu Q."/>
            <person name="Gubbala S."/>
            <person name="Hirani K."/>
            <person name="Jayaseelan J.C."/>
            <person name="Lara F."/>
            <person name="Munidasa M."/>
            <person name="Palculict T."/>
            <person name="Patil S."/>
            <person name="Pu L.-L."/>
            <person name="Saada N."/>
            <person name="Tang L."/>
            <person name="Weissenberger G."/>
            <person name="Zhu Y."/>
            <person name="Hemphill L."/>
            <person name="Shang Y."/>
            <person name="Youmans B."/>
            <person name="Ayvaz T."/>
            <person name="Ross M."/>
            <person name="Santibanez J."/>
            <person name="Aqrawi P."/>
            <person name="Gross S."/>
            <person name="Joshi V."/>
            <person name="Fowler G."/>
            <person name="Nazareth L."/>
            <person name="Reid J."/>
            <person name="Worley K."/>
            <person name="Petrosino J."/>
            <person name="Highlander S."/>
            <person name="Gibbs R."/>
        </authorList>
    </citation>
    <scope>NUCLEOTIDE SEQUENCE [LARGE SCALE GENOMIC DNA]</scope>
    <source>
        <strain evidence="1">ATCC 35910</strain>
    </source>
</reference>
<dbReference type="EMBL" id="ACKQ02000004">
    <property type="protein sequence ID" value="EFK36968.1"/>
    <property type="molecule type" value="Genomic_DNA"/>
</dbReference>
<sequence>MLQIMADIRQKYISLIQNRSEENKKALTLLFSQGLFGNCVSILRQELDSFIRVMYLGRISDFDERERMMNQTLSGEKWTVLTSNNKWKQITDKDMVGKANEFYGYIQYVYKFGCASIHLSDFHNYTAQNPFEKLNDTEKYDIKNYLNTYHNYPIEKELTVENISDYIPNVFEKISSNLTCYFGSILNNGMIEM</sequence>
<organism evidence="1 2">
    <name type="scientific">Chryseobacterium gleum ATCC 35910</name>
    <dbReference type="NCBI Taxonomy" id="525257"/>
    <lineage>
        <taxon>Bacteria</taxon>
        <taxon>Pseudomonadati</taxon>
        <taxon>Bacteroidota</taxon>
        <taxon>Flavobacteriia</taxon>
        <taxon>Flavobacteriales</taxon>
        <taxon>Weeksellaceae</taxon>
        <taxon>Chryseobacterium group</taxon>
        <taxon>Chryseobacterium</taxon>
    </lineage>
</organism>
<comment type="caution">
    <text evidence="1">The sequence shown here is derived from an EMBL/GenBank/DDBJ whole genome shotgun (WGS) entry which is preliminary data.</text>
</comment>